<sequence length="291" mass="30265">MSAPGNWGRWGPDDERGALNLVDAEATRRGLSAVRAGEPISLGLPMRTGQGPVAGIRAPMQHFMTRDGGDYAAGLPEKPGYGYADDSIMVACHGTTHLDALSHVWRDGLMWNGYPAARVTSRGAARCGIEKAGPIVTRGLFLDFAADGDGLSPGEPIGVDRLDAAAEAAGLRPAAGDALIVRTGWLRQWREGRATVESWPGLDADCADWLADHDISVVGADNIGVEVGPSTVRGSAMPLHVTALRDLGIAFLELLDLEALAGRAVSELLLVVAPLNIVGGVGSPCAPVAVI</sequence>
<accession>A0ABV8G157</accession>
<dbReference type="InterPro" id="IPR007325">
    <property type="entry name" value="KFase/CYL"/>
</dbReference>
<evidence type="ECO:0000313" key="1">
    <source>
        <dbReference type="EMBL" id="MFC4006970.1"/>
    </source>
</evidence>
<dbReference type="GO" id="GO:0016787">
    <property type="term" value="F:hydrolase activity"/>
    <property type="evidence" value="ECO:0007669"/>
    <property type="project" value="UniProtKB-KW"/>
</dbReference>
<comment type="caution">
    <text evidence="1">The sequence shown here is derived from an EMBL/GenBank/DDBJ whole genome shotgun (WGS) entry which is preliminary data.</text>
</comment>
<dbReference type="EMBL" id="JBHSBI010000003">
    <property type="protein sequence ID" value="MFC4006970.1"/>
    <property type="molecule type" value="Genomic_DNA"/>
</dbReference>
<organism evidence="1 2">
    <name type="scientific">Nonomuraea purpurea</name>
    <dbReference type="NCBI Taxonomy" id="1849276"/>
    <lineage>
        <taxon>Bacteria</taxon>
        <taxon>Bacillati</taxon>
        <taxon>Actinomycetota</taxon>
        <taxon>Actinomycetes</taxon>
        <taxon>Streptosporangiales</taxon>
        <taxon>Streptosporangiaceae</taxon>
        <taxon>Nonomuraea</taxon>
    </lineage>
</organism>
<dbReference type="SUPFAM" id="SSF102198">
    <property type="entry name" value="Putative cyclase"/>
    <property type="match status" value="1"/>
</dbReference>
<reference evidence="2" key="1">
    <citation type="journal article" date="2019" name="Int. J. Syst. Evol. Microbiol.">
        <title>The Global Catalogue of Microorganisms (GCM) 10K type strain sequencing project: providing services to taxonomists for standard genome sequencing and annotation.</title>
        <authorList>
            <consortium name="The Broad Institute Genomics Platform"/>
            <consortium name="The Broad Institute Genome Sequencing Center for Infectious Disease"/>
            <person name="Wu L."/>
            <person name="Ma J."/>
        </authorList>
    </citation>
    <scope>NUCLEOTIDE SEQUENCE [LARGE SCALE GENOMIC DNA]</scope>
    <source>
        <strain evidence="2">TBRC 1276</strain>
    </source>
</reference>
<keyword evidence="2" id="KW-1185">Reference proteome</keyword>
<dbReference type="PANTHER" id="PTHR34861:SF10">
    <property type="entry name" value="CYCLASE"/>
    <property type="match status" value="1"/>
</dbReference>
<protein>
    <submittedName>
        <fullName evidence="1">Cyclase family protein</fullName>
        <ecNumber evidence="1">3.5.-.-</ecNumber>
    </submittedName>
</protein>
<gene>
    <name evidence="1" type="ORF">ACFOY2_07050</name>
</gene>
<dbReference type="RefSeq" id="WP_379527117.1">
    <property type="nucleotide sequence ID" value="NZ_JBHSBI010000003.1"/>
</dbReference>
<dbReference type="InterPro" id="IPR037175">
    <property type="entry name" value="KFase_sf"/>
</dbReference>
<name>A0ABV8G157_9ACTN</name>
<dbReference type="Gene3D" id="3.50.30.50">
    <property type="entry name" value="Putative cyclase"/>
    <property type="match status" value="1"/>
</dbReference>
<evidence type="ECO:0000313" key="2">
    <source>
        <dbReference type="Proteomes" id="UP001595851"/>
    </source>
</evidence>
<dbReference type="Pfam" id="PF04199">
    <property type="entry name" value="Cyclase"/>
    <property type="match status" value="1"/>
</dbReference>
<proteinExistence type="predicted"/>
<dbReference type="PANTHER" id="PTHR34861">
    <property type="match status" value="1"/>
</dbReference>
<dbReference type="EC" id="3.5.-.-" evidence="1"/>
<keyword evidence="1" id="KW-0378">Hydrolase</keyword>
<dbReference type="Proteomes" id="UP001595851">
    <property type="component" value="Unassembled WGS sequence"/>
</dbReference>